<dbReference type="InterPro" id="IPR052712">
    <property type="entry name" value="Acid_resist_chaperone_HdeD"/>
</dbReference>
<dbReference type="EMBL" id="CP000780">
    <property type="protein sequence ID" value="ABS55674.1"/>
    <property type="molecule type" value="Genomic_DNA"/>
</dbReference>
<evidence type="ECO:0008006" key="4">
    <source>
        <dbReference type="Google" id="ProtNLM"/>
    </source>
</evidence>
<dbReference type="HOGENOM" id="CLU_091585_3_0_2"/>
<dbReference type="GO" id="GO:0005886">
    <property type="term" value="C:plasma membrane"/>
    <property type="evidence" value="ECO:0007669"/>
    <property type="project" value="TreeGrafter"/>
</dbReference>
<dbReference type="InterPro" id="IPR005325">
    <property type="entry name" value="DUF308_memb"/>
</dbReference>
<feature type="transmembrane region" description="Helical" evidence="1">
    <location>
        <begin position="164"/>
        <end position="184"/>
    </location>
</feature>
<proteinExistence type="predicted"/>
<feature type="transmembrane region" description="Helical" evidence="1">
    <location>
        <begin position="139"/>
        <end position="158"/>
    </location>
</feature>
<dbReference type="PANTHER" id="PTHR34989:SF1">
    <property type="entry name" value="PROTEIN HDED"/>
    <property type="match status" value="1"/>
</dbReference>
<accession>A7I7G3</accession>
<feature type="transmembrane region" description="Helical" evidence="1">
    <location>
        <begin position="24"/>
        <end position="44"/>
    </location>
</feature>
<evidence type="ECO:0000313" key="2">
    <source>
        <dbReference type="EMBL" id="ABS55674.1"/>
    </source>
</evidence>
<gene>
    <name evidence="2" type="ordered locus">Mboo_1156</name>
</gene>
<dbReference type="Pfam" id="PF03729">
    <property type="entry name" value="DUF308"/>
    <property type="match status" value="2"/>
</dbReference>
<dbReference type="STRING" id="456442.Mboo_1156"/>
<dbReference type="OrthoDB" id="117703at2157"/>
<organism evidence="2 3">
    <name type="scientific">Methanoregula boonei (strain DSM 21154 / JCM 14090 / 6A8)</name>
    <dbReference type="NCBI Taxonomy" id="456442"/>
    <lineage>
        <taxon>Archaea</taxon>
        <taxon>Methanobacteriati</taxon>
        <taxon>Methanobacteriota</taxon>
        <taxon>Stenosarchaea group</taxon>
        <taxon>Methanomicrobia</taxon>
        <taxon>Methanomicrobiales</taxon>
        <taxon>Methanoregulaceae</taxon>
        <taxon>Methanoregula</taxon>
    </lineage>
</organism>
<feature type="transmembrane region" description="Helical" evidence="1">
    <location>
        <begin position="50"/>
        <end position="73"/>
    </location>
</feature>
<keyword evidence="1" id="KW-0472">Membrane</keyword>
<dbReference type="Proteomes" id="UP000002408">
    <property type="component" value="Chromosome"/>
</dbReference>
<evidence type="ECO:0000256" key="1">
    <source>
        <dbReference type="SAM" id="Phobius"/>
    </source>
</evidence>
<dbReference type="PANTHER" id="PTHR34989">
    <property type="entry name" value="PROTEIN HDED"/>
    <property type="match status" value="1"/>
</dbReference>
<keyword evidence="3" id="KW-1185">Reference proteome</keyword>
<evidence type="ECO:0000313" key="3">
    <source>
        <dbReference type="Proteomes" id="UP000002408"/>
    </source>
</evidence>
<feature type="transmembrane region" description="Helical" evidence="1">
    <location>
        <begin position="80"/>
        <end position="98"/>
    </location>
</feature>
<dbReference type="KEGG" id="mbn:Mboo_1156"/>
<dbReference type="GeneID" id="5409874"/>
<keyword evidence="1" id="KW-0812">Transmembrane</keyword>
<dbReference type="eggNOG" id="arCOG03582">
    <property type="taxonomic scope" value="Archaea"/>
</dbReference>
<keyword evidence="1" id="KW-1133">Transmembrane helix</keyword>
<protein>
    <recommendedName>
        <fullName evidence="4">Acid-resistance membrane protein</fullName>
    </recommendedName>
</protein>
<feature type="transmembrane region" description="Helical" evidence="1">
    <location>
        <begin position="104"/>
        <end position="127"/>
    </location>
</feature>
<dbReference type="RefSeq" id="WP_012106702.1">
    <property type="nucleotide sequence ID" value="NC_009712.1"/>
</dbReference>
<name>A7I7G3_METB6</name>
<reference evidence="3" key="1">
    <citation type="journal article" date="2015" name="Microbiology">
        <title>Genome of Methanoregula boonei 6A8 reveals adaptations to oligotrophic peatland environments.</title>
        <authorList>
            <person name="Braeuer S."/>
            <person name="Cadillo-Quiroz H."/>
            <person name="Kyrpides N."/>
            <person name="Woyke T."/>
            <person name="Goodwin L."/>
            <person name="Detter C."/>
            <person name="Podell S."/>
            <person name="Yavitt J.B."/>
            <person name="Zinder S.H."/>
        </authorList>
    </citation>
    <scope>NUCLEOTIDE SEQUENCE [LARGE SCALE GENOMIC DNA]</scope>
    <source>
        <strain evidence="3">DSM 21154 / JCM 14090 / 6A8</strain>
    </source>
</reference>
<sequence>MTDTAVSPASVQPCDWFTSGFHPWWLLLLWGLLSLIIGIMFLSSPGITTIVFVTFLGAYWLVSGIFSLASLAIDRTDMGWKILLAVLNLIAGIIVLTYPLYSTVLLLTFLVILVGVWACITGGAHLYVAFAKKDAGNGVLGFISLLFGILLLIFPLISAVLVPFIAGIFAIVIGFAAIVAAYGAKKVVDAAPAA</sequence>
<dbReference type="AlphaFoldDB" id="A7I7G3"/>